<dbReference type="GO" id="GO:0006914">
    <property type="term" value="P:autophagy"/>
    <property type="evidence" value="ECO:0007669"/>
    <property type="project" value="UniProtKB-KW"/>
</dbReference>
<evidence type="ECO:0000313" key="5">
    <source>
        <dbReference type="EMBL" id="KIH44376.1"/>
    </source>
</evidence>
<dbReference type="SUPFAM" id="SSF50978">
    <property type="entry name" value="WD40 repeat-like"/>
    <property type="match status" value="1"/>
</dbReference>
<dbReference type="SMART" id="SM00320">
    <property type="entry name" value="WD40"/>
    <property type="match status" value="1"/>
</dbReference>
<keyword evidence="3" id="KW-0072">Autophagy</keyword>
<dbReference type="GO" id="GO:0005737">
    <property type="term" value="C:cytoplasm"/>
    <property type="evidence" value="ECO:0007669"/>
    <property type="project" value="UniProtKB-ARBA"/>
</dbReference>
<organism evidence="5 6">
    <name type="scientific">Ancylostoma duodenale</name>
    <dbReference type="NCBI Taxonomy" id="51022"/>
    <lineage>
        <taxon>Eukaryota</taxon>
        <taxon>Metazoa</taxon>
        <taxon>Ecdysozoa</taxon>
        <taxon>Nematoda</taxon>
        <taxon>Chromadorea</taxon>
        <taxon>Rhabditida</taxon>
        <taxon>Rhabditina</taxon>
        <taxon>Rhabditomorpha</taxon>
        <taxon>Strongyloidea</taxon>
        <taxon>Ancylostomatidae</taxon>
        <taxon>Ancylostomatinae</taxon>
        <taxon>Ancylostoma</taxon>
    </lineage>
</organism>
<dbReference type="OrthoDB" id="1667587at2759"/>
<keyword evidence="2" id="KW-0677">Repeat</keyword>
<dbReference type="PANTHER" id="PTHR11227">
    <property type="entry name" value="WD-REPEAT PROTEIN INTERACTING WITH PHOSPHOINOSIDES WIPI -RELATED"/>
    <property type="match status" value="1"/>
</dbReference>
<feature type="non-terminal residue" evidence="5">
    <location>
        <position position="1"/>
    </location>
</feature>
<keyword evidence="1" id="KW-0853">WD repeat</keyword>
<dbReference type="InterPro" id="IPR001680">
    <property type="entry name" value="WD40_rpt"/>
</dbReference>
<evidence type="ECO:0000256" key="4">
    <source>
        <dbReference type="ARBA" id="ARBA00025740"/>
    </source>
</evidence>
<evidence type="ECO:0000313" key="6">
    <source>
        <dbReference type="Proteomes" id="UP000054047"/>
    </source>
</evidence>
<feature type="non-terminal residue" evidence="5">
    <location>
        <position position="76"/>
    </location>
</feature>
<dbReference type="InterPro" id="IPR048720">
    <property type="entry name" value="PROPPIN"/>
</dbReference>
<evidence type="ECO:0000256" key="3">
    <source>
        <dbReference type="ARBA" id="ARBA00023006"/>
    </source>
</evidence>
<comment type="similarity">
    <text evidence="4">Belongs to the WD repeat PROPPIN family.</text>
</comment>
<evidence type="ECO:0000256" key="2">
    <source>
        <dbReference type="ARBA" id="ARBA00022737"/>
    </source>
</evidence>
<dbReference type="Gene3D" id="2.130.10.10">
    <property type="entry name" value="YVTN repeat-like/Quinoprotein amine dehydrogenase"/>
    <property type="match status" value="1"/>
</dbReference>
<accession>A0A0C2FHJ2</accession>
<gene>
    <name evidence="5" type="ORF">ANCDUO_25599</name>
</gene>
<dbReference type="AlphaFoldDB" id="A0A0C2FHJ2"/>
<dbReference type="Proteomes" id="UP000054047">
    <property type="component" value="Unassembled WGS sequence"/>
</dbReference>
<dbReference type="InterPro" id="IPR036322">
    <property type="entry name" value="WD40_repeat_dom_sf"/>
</dbReference>
<evidence type="ECO:0008006" key="7">
    <source>
        <dbReference type="Google" id="ProtNLM"/>
    </source>
</evidence>
<keyword evidence="6" id="KW-1185">Reference proteome</keyword>
<dbReference type="EMBL" id="KN778204">
    <property type="protein sequence ID" value="KIH44376.1"/>
    <property type="molecule type" value="Genomic_DNA"/>
</dbReference>
<evidence type="ECO:0000256" key="1">
    <source>
        <dbReference type="ARBA" id="ARBA00022574"/>
    </source>
</evidence>
<dbReference type="InterPro" id="IPR015943">
    <property type="entry name" value="WD40/YVTN_repeat-like_dom_sf"/>
</dbReference>
<reference evidence="5 6" key="1">
    <citation type="submission" date="2013-12" db="EMBL/GenBank/DDBJ databases">
        <title>Draft genome of the parsitic nematode Ancylostoma duodenale.</title>
        <authorList>
            <person name="Mitreva M."/>
        </authorList>
    </citation>
    <scope>NUCLEOTIDE SEQUENCE [LARGE SCALE GENOMIC DNA]</scope>
    <source>
        <strain evidence="5 6">Zhejiang</strain>
    </source>
</reference>
<sequence>RRLGLTSNRKQVAVHIFDCMNLSAVNTFTAHDGPLACLKFNSDGTMIATASTKGTVIRVYSVPQGTRLFEFRRGMS</sequence>
<protein>
    <recommendedName>
        <fullName evidence="7">WD domain, G-beta repeat protein</fullName>
    </recommendedName>
</protein>
<dbReference type="Pfam" id="PF21032">
    <property type="entry name" value="PROPPIN"/>
    <property type="match status" value="1"/>
</dbReference>
<proteinExistence type="inferred from homology"/>
<name>A0A0C2FHJ2_9BILA</name>